<dbReference type="PANTHER" id="PTHR43096:SF48">
    <property type="entry name" value="CHAPERONE PROTEIN DNAJ"/>
    <property type="match status" value="1"/>
</dbReference>
<evidence type="ECO:0000256" key="13">
    <source>
        <dbReference type="PROSITE-ProRule" id="PRU00546"/>
    </source>
</evidence>
<dbReference type="NCBIfam" id="TIGR02349">
    <property type="entry name" value="DnaJ_bact"/>
    <property type="match status" value="1"/>
</dbReference>
<reference evidence="16" key="1">
    <citation type="submission" date="2020-04" db="EMBL/GenBank/DDBJ databases">
        <authorList>
            <person name="Zhang T."/>
        </authorList>
    </citation>
    <scope>NUCLEOTIDE SEQUENCE</scope>
    <source>
        <strain evidence="16">HKST-UBA02</strain>
    </source>
</reference>
<dbReference type="GO" id="GO:0051082">
    <property type="term" value="F:unfolded protein binding"/>
    <property type="evidence" value="ECO:0007669"/>
    <property type="project" value="UniProtKB-UniRule"/>
</dbReference>
<dbReference type="SUPFAM" id="SSF46565">
    <property type="entry name" value="Chaperone J-domain"/>
    <property type="match status" value="1"/>
</dbReference>
<keyword evidence="8 12" id="KW-0143">Chaperone</keyword>
<dbReference type="FunFam" id="1.10.287.110:FF:000034">
    <property type="entry name" value="Chaperone protein DnaJ"/>
    <property type="match status" value="1"/>
</dbReference>
<dbReference type="PROSITE" id="PS00636">
    <property type="entry name" value="DNAJ_1"/>
    <property type="match status" value="1"/>
</dbReference>
<dbReference type="InterPro" id="IPR018253">
    <property type="entry name" value="DnaJ_domain_CS"/>
</dbReference>
<evidence type="ECO:0000259" key="15">
    <source>
        <dbReference type="PROSITE" id="PS51188"/>
    </source>
</evidence>
<dbReference type="FunFam" id="2.10.230.10:FF:000002">
    <property type="entry name" value="Molecular chaperone DnaJ"/>
    <property type="match status" value="1"/>
</dbReference>
<evidence type="ECO:0000256" key="11">
    <source>
        <dbReference type="ARBA" id="ARBA00067609"/>
    </source>
</evidence>
<keyword evidence="1 12" id="KW-0963">Cytoplasm</keyword>
<dbReference type="HAMAP" id="MF_01152">
    <property type="entry name" value="DnaJ"/>
    <property type="match status" value="1"/>
</dbReference>
<sequence>MAKRDYYEVLGVEKGAGADEVKSAYRKLALKHHPDRNPGDTSAEEKFKEATEAYEVLSDPKKRQAYDQFGHAGVDPSAGMGGFGGAEGFDLSDALRAFMRDFGGGGFDIFGDMGGRGRTVDRRGGDRQIRLELSLPEIAKGVKKKLRVSKMVRCGNCAGKGSNSGAGNQTCPTCQGAGQIRQVQRSFFGQMVNVTTCRTCSGEGEIVKDPCSTCGGEGRVKGSETAEVKIPAGVMEGNYLRLSGLGDAGIRNAEAGDLLVVITEKEDDRFRRHGDDLLLELPLHPHQMALGGKVDVDTLEGSASLEVPQGSQNGKVLRMRGLGLPGLHGKGAGDLLVRLHVIIPTKLSGEEKSLYEKLGQVTGEKPPKLHKGFFEKMKDAFTGS</sequence>
<evidence type="ECO:0000256" key="2">
    <source>
        <dbReference type="ARBA" id="ARBA00022705"/>
    </source>
</evidence>
<dbReference type="SUPFAM" id="SSF57938">
    <property type="entry name" value="DnaJ/Hsp40 cysteine-rich domain"/>
    <property type="match status" value="1"/>
</dbReference>
<dbReference type="GO" id="GO:0009408">
    <property type="term" value="P:response to heat"/>
    <property type="evidence" value="ECO:0007669"/>
    <property type="project" value="InterPro"/>
</dbReference>
<dbReference type="EMBL" id="JAGQHS010000021">
    <property type="protein sequence ID" value="MCA9755375.1"/>
    <property type="molecule type" value="Genomic_DNA"/>
</dbReference>
<accession>A0A956SCH5</accession>
<evidence type="ECO:0000256" key="6">
    <source>
        <dbReference type="ARBA" id="ARBA00022833"/>
    </source>
</evidence>
<dbReference type="SMART" id="SM00271">
    <property type="entry name" value="DnaJ"/>
    <property type="match status" value="1"/>
</dbReference>
<feature type="repeat" description="CXXCXGXG motif" evidence="12">
    <location>
        <begin position="197"/>
        <end position="204"/>
    </location>
</feature>
<dbReference type="PROSITE" id="PS51188">
    <property type="entry name" value="ZF_CR"/>
    <property type="match status" value="1"/>
</dbReference>
<evidence type="ECO:0000256" key="10">
    <source>
        <dbReference type="ARBA" id="ARBA00061004"/>
    </source>
</evidence>
<evidence type="ECO:0000313" key="17">
    <source>
        <dbReference type="Proteomes" id="UP000739538"/>
    </source>
</evidence>
<dbReference type="InterPro" id="IPR001623">
    <property type="entry name" value="DnaJ_domain"/>
</dbReference>
<evidence type="ECO:0000256" key="1">
    <source>
        <dbReference type="ARBA" id="ARBA00022490"/>
    </source>
</evidence>
<keyword evidence="4 12" id="KW-0677">Repeat</keyword>
<feature type="binding site" evidence="12">
    <location>
        <position position="174"/>
    </location>
    <ligand>
        <name>Zn(2+)</name>
        <dbReference type="ChEBI" id="CHEBI:29105"/>
        <label>2</label>
    </ligand>
</feature>
<keyword evidence="16" id="KW-0560">Oxidoreductase</keyword>
<dbReference type="GO" id="GO:0006260">
    <property type="term" value="P:DNA replication"/>
    <property type="evidence" value="ECO:0007669"/>
    <property type="project" value="UniProtKB-KW"/>
</dbReference>
<feature type="repeat" description="CXXCXGXG motif" evidence="12">
    <location>
        <begin position="171"/>
        <end position="178"/>
    </location>
</feature>
<dbReference type="PRINTS" id="PR00625">
    <property type="entry name" value="JDOMAIN"/>
</dbReference>
<comment type="cofactor">
    <cofactor evidence="12">
        <name>Zn(2+)</name>
        <dbReference type="ChEBI" id="CHEBI:29105"/>
    </cofactor>
    <text evidence="12">Binds 2 Zn(2+) ions per monomer.</text>
</comment>
<evidence type="ECO:0000256" key="8">
    <source>
        <dbReference type="ARBA" id="ARBA00023186"/>
    </source>
</evidence>
<keyword evidence="6 12" id="KW-0862">Zinc</keyword>
<dbReference type="Proteomes" id="UP000739538">
    <property type="component" value="Unassembled WGS sequence"/>
</dbReference>
<feature type="binding site" evidence="12">
    <location>
        <position position="211"/>
    </location>
    <ligand>
        <name>Zn(2+)</name>
        <dbReference type="ChEBI" id="CHEBI:29105"/>
        <label>1</label>
    </ligand>
</feature>
<comment type="function">
    <text evidence="9 12">Participates actively in the response to hyperosmotic and heat shock by preventing the aggregation of stress-denatured proteins and by disaggregating proteins, also in an autonomous, DnaK-independent fashion. Unfolded proteins bind initially to DnaJ; upon interaction with the DnaJ-bound protein, DnaK hydrolyzes its bound ATP, resulting in the formation of a stable complex. GrpE releases ADP from DnaK; ATP binding to DnaK triggers the release of the substrate protein, thus completing the reaction cycle. Several rounds of ATP-dependent interactions between DnaJ, DnaK and GrpE are required for fully efficient folding. Also involved, together with DnaK and GrpE, in the DNA replication of plasmids through activation of initiation proteins.</text>
</comment>
<dbReference type="Pfam" id="PF00684">
    <property type="entry name" value="DnaJ_CXXCXGXG"/>
    <property type="match status" value="1"/>
</dbReference>
<feature type="binding site" evidence="12">
    <location>
        <position position="214"/>
    </location>
    <ligand>
        <name>Zn(2+)</name>
        <dbReference type="ChEBI" id="CHEBI:29105"/>
        <label>1</label>
    </ligand>
</feature>
<evidence type="ECO:0000313" key="16">
    <source>
        <dbReference type="EMBL" id="MCA9755375.1"/>
    </source>
</evidence>
<feature type="domain" description="J" evidence="14">
    <location>
        <begin position="5"/>
        <end position="70"/>
    </location>
</feature>
<feature type="binding site" evidence="12">
    <location>
        <position position="171"/>
    </location>
    <ligand>
        <name>Zn(2+)</name>
        <dbReference type="ChEBI" id="CHEBI:29105"/>
        <label>2</label>
    </ligand>
</feature>
<dbReference type="FunFam" id="2.60.260.20:FF:000013">
    <property type="entry name" value="DnaJ subfamily B member 11"/>
    <property type="match status" value="1"/>
</dbReference>
<evidence type="ECO:0000256" key="5">
    <source>
        <dbReference type="ARBA" id="ARBA00022771"/>
    </source>
</evidence>
<dbReference type="GO" id="GO:0005524">
    <property type="term" value="F:ATP binding"/>
    <property type="evidence" value="ECO:0007669"/>
    <property type="project" value="InterPro"/>
</dbReference>
<dbReference type="PROSITE" id="PS50076">
    <property type="entry name" value="DNAJ_2"/>
    <property type="match status" value="1"/>
</dbReference>
<dbReference type="InterPro" id="IPR036410">
    <property type="entry name" value="HSP_DnaJ_Cys-rich_dom_sf"/>
</dbReference>
<evidence type="ECO:0000256" key="3">
    <source>
        <dbReference type="ARBA" id="ARBA00022723"/>
    </source>
</evidence>
<dbReference type="InterPro" id="IPR001305">
    <property type="entry name" value="HSP_DnaJ_Cys-rich_dom"/>
</dbReference>
<dbReference type="GO" id="GO:0016491">
    <property type="term" value="F:oxidoreductase activity"/>
    <property type="evidence" value="ECO:0007669"/>
    <property type="project" value="UniProtKB-KW"/>
</dbReference>
<dbReference type="SUPFAM" id="SSF49493">
    <property type="entry name" value="HSP40/DnaJ peptide-binding domain"/>
    <property type="match status" value="2"/>
</dbReference>
<comment type="domain">
    <text evidence="12">The J domain is necessary and sufficient to stimulate DnaK ATPase activity. Zinc center 1 plays an important role in the autonomous, DnaK-independent chaperone activity of DnaJ. Zinc center 2 is essential for interaction with DnaK and for DnaJ activity.</text>
</comment>
<comment type="subunit">
    <text evidence="12">Homodimer.</text>
</comment>
<evidence type="ECO:0000256" key="4">
    <source>
        <dbReference type="ARBA" id="ARBA00022737"/>
    </source>
</evidence>
<dbReference type="InterPro" id="IPR012724">
    <property type="entry name" value="DnaJ"/>
</dbReference>
<dbReference type="PANTHER" id="PTHR43096">
    <property type="entry name" value="DNAJ HOMOLOG 1, MITOCHONDRIAL-RELATED"/>
    <property type="match status" value="1"/>
</dbReference>
<dbReference type="Gene3D" id="2.10.230.10">
    <property type="entry name" value="Heat shock protein DnaJ, cysteine-rich domain"/>
    <property type="match status" value="1"/>
</dbReference>
<dbReference type="GO" id="GO:0005737">
    <property type="term" value="C:cytoplasm"/>
    <property type="evidence" value="ECO:0007669"/>
    <property type="project" value="UniProtKB-SubCell"/>
</dbReference>
<comment type="caution">
    <text evidence="16">The sequence shown here is derived from an EMBL/GenBank/DDBJ whole genome shotgun (WGS) entry which is preliminary data.</text>
</comment>
<feature type="binding site" evidence="12">
    <location>
        <position position="197"/>
    </location>
    <ligand>
        <name>Zn(2+)</name>
        <dbReference type="ChEBI" id="CHEBI:29105"/>
        <label>2</label>
    </ligand>
</feature>
<feature type="domain" description="CR-type" evidence="15">
    <location>
        <begin position="141"/>
        <end position="223"/>
    </location>
</feature>
<evidence type="ECO:0000256" key="12">
    <source>
        <dbReference type="HAMAP-Rule" id="MF_01152"/>
    </source>
</evidence>
<organism evidence="16 17">
    <name type="scientific">Eiseniibacteriota bacterium</name>
    <dbReference type="NCBI Taxonomy" id="2212470"/>
    <lineage>
        <taxon>Bacteria</taxon>
        <taxon>Candidatus Eiseniibacteriota</taxon>
    </lineage>
</organism>
<dbReference type="GO" id="GO:0031072">
    <property type="term" value="F:heat shock protein binding"/>
    <property type="evidence" value="ECO:0007669"/>
    <property type="project" value="InterPro"/>
</dbReference>
<dbReference type="Gene3D" id="1.10.287.110">
    <property type="entry name" value="DnaJ domain"/>
    <property type="match status" value="1"/>
</dbReference>
<dbReference type="InterPro" id="IPR008971">
    <property type="entry name" value="HSP40/DnaJ_pept-bd"/>
</dbReference>
<evidence type="ECO:0000259" key="14">
    <source>
        <dbReference type="PROSITE" id="PS50076"/>
    </source>
</evidence>
<comment type="similarity">
    <text evidence="10 12">Belongs to the DnaJ family.</text>
</comment>
<dbReference type="CDD" id="cd10719">
    <property type="entry name" value="DnaJ_zf"/>
    <property type="match status" value="1"/>
</dbReference>
<dbReference type="GO" id="GO:0008270">
    <property type="term" value="F:zinc ion binding"/>
    <property type="evidence" value="ECO:0007669"/>
    <property type="project" value="UniProtKB-UniRule"/>
</dbReference>
<feature type="zinc finger region" description="CR-type" evidence="13">
    <location>
        <begin position="141"/>
        <end position="223"/>
    </location>
</feature>
<feature type="binding site" evidence="12">
    <location>
        <position position="157"/>
    </location>
    <ligand>
        <name>Zn(2+)</name>
        <dbReference type="ChEBI" id="CHEBI:29105"/>
        <label>1</label>
    </ligand>
</feature>
<proteinExistence type="inferred from homology"/>
<protein>
    <recommendedName>
        <fullName evidence="11 12">Chaperone protein DnaJ</fullName>
    </recommendedName>
</protein>
<comment type="subcellular location">
    <subcellularLocation>
        <location evidence="12">Cytoplasm</location>
    </subcellularLocation>
</comment>
<dbReference type="InterPro" id="IPR002939">
    <property type="entry name" value="DnaJ_C"/>
</dbReference>
<dbReference type="CDD" id="cd10747">
    <property type="entry name" value="DnaJ_C"/>
    <property type="match status" value="1"/>
</dbReference>
<gene>
    <name evidence="12 16" type="primary">dnaJ</name>
    <name evidence="16" type="ORF">KDA27_06200</name>
</gene>
<dbReference type="GO" id="GO:0042026">
    <property type="term" value="P:protein refolding"/>
    <property type="evidence" value="ECO:0007669"/>
    <property type="project" value="TreeGrafter"/>
</dbReference>
<feature type="binding site" evidence="12">
    <location>
        <position position="200"/>
    </location>
    <ligand>
        <name>Zn(2+)</name>
        <dbReference type="ChEBI" id="CHEBI:29105"/>
        <label>2</label>
    </ligand>
</feature>
<dbReference type="Pfam" id="PF00226">
    <property type="entry name" value="DnaJ"/>
    <property type="match status" value="1"/>
</dbReference>
<dbReference type="AlphaFoldDB" id="A0A956SCH5"/>
<feature type="repeat" description="CXXCXGXG motif" evidence="12">
    <location>
        <begin position="211"/>
        <end position="218"/>
    </location>
</feature>
<feature type="repeat" description="CXXCXGXG motif" evidence="12">
    <location>
        <begin position="154"/>
        <end position="161"/>
    </location>
</feature>
<reference evidence="16" key="2">
    <citation type="journal article" date="2021" name="Microbiome">
        <title>Successional dynamics and alternative stable states in a saline activated sludge microbial community over 9 years.</title>
        <authorList>
            <person name="Wang Y."/>
            <person name="Ye J."/>
            <person name="Ju F."/>
            <person name="Liu L."/>
            <person name="Boyd J.A."/>
            <person name="Deng Y."/>
            <person name="Parks D.H."/>
            <person name="Jiang X."/>
            <person name="Yin X."/>
            <person name="Woodcroft B.J."/>
            <person name="Tyson G.W."/>
            <person name="Hugenholtz P."/>
            <person name="Polz M.F."/>
            <person name="Zhang T."/>
        </authorList>
    </citation>
    <scope>NUCLEOTIDE SEQUENCE</scope>
    <source>
        <strain evidence="16">HKST-UBA02</strain>
    </source>
</reference>
<feature type="binding site" evidence="12">
    <location>
        <position position="154"/>
    </location>
    <ligand>
        <name>Zn(2+)</name>
        <dbReference type="ChEBI" id="CHEBI:29105"/>
        <label>1</label>
    </ligand>
</feature>
<dbReference type="NCBIfam" id="NF008035">
    <property type="entry name" value="PRK10767.1"/>
    <property type="match status" value="1"/>
</dbReference>
<evidence type="ECO:0000256" key="7">
    <source>
        <dbReference type="ARBA" id="ARBA00023016"/>
    </source>
</evidence>
<keyword evidence="3 12" id="KW-0479">Metal-binding</keyword>
<keyword evidence="5 12" id="KW-0863">Zinc-finger</keyword>
<evidence type="ECO:0000256" key="9">
    <source>
        <dbReference type="ARBA" id="ARBA00053423"/>
    </source>
</evidence>
<dbReference type="InterPro" id="IPR036869">
    <property type="entry name" value="J_dom_sf"/>
</dbReference>
<keyword evidence="7 12" id="KW-0346">Stress response</keyword>
<dbReference type="Pfam" id="PF01556">
    <property type="entry name" value="DnaJ_C"/>
    <property type="match status" value="1"/>
</dbReference>
<dbReference type="CDD" id="cd06257">
    <property type="entry name" value="DnaJ"/>
    <property type="match status" value="1"/>
</dbReference>
<name>A0A956SCH5_UNCEI</name>
<dbReference type="Gene3D" id="2.60.260.20">
    <property type="entry name" value="Urease metallochaperone UreE, N-terminal domain"/>
    <property type="match status" value="2"/>
</dbReference>
<keyword evidence="2 12" id="KW-0235">DNA replication</keyword>